<evidence type="ECO:0000313" key="2">
    <source>
        <dbReference type="EMBL" id="QAA83069.1"/>
    </source>
</evidence>
<feature type="signal peptide" evidence="1">
    <location>
        <begin position="1"/>
        <end position="19"/>
    </location>
</feature>
<dbReference type="EMBL" id="CP034951">
    <property type="protein sequence ID" value="QAA83069.1"/>
    <property type="molecule type" value="Genomic_DNA"/>
</dbReference>
<evidence type="ECO:0000256" key="1">
    <source>
        <dbReference type="SAM" id="SignalP"/>
    </source>
</evidence>
<name>A0A410G6Z3_9FLAO</name>
<dbReference type="Pfam" id="PF14060">
    <property type="entry name" value="DUF4252"/>
    <property type="match status" value="1"/>
</dbReference>
<dbReference type="RefSeq" id="WP_128251432.1">
    <property type="nucleotide sequence ID" value="NZ_CP034951.1"/>
</dbReference>
<evidence type="ECO:0000313" key="3">
    <source>
        <dbReference type="Proteomes" id="UP000285517"/>
    </source>
</evidence>
<dbReference type="Proteomes" id="UP000285517">
    <property type="component" value="Chromosome"/>
</dbReference>
<dbReference type="AlphaFoldDB" id="A0A410G6Z3"/>
<protein>
    <submittedName>
        <fullName evidence="2">DUF4252 domain-containing protein</fullName>
    </submittedName>
</protein>
<sequence>MKKIAIIMALAIAPLVSWAQNTFDSFENEKDVSSVVVTKNMFKLLSKMDLNSKDPEAQAYLNMVDNLDNIKIFTTENPAVGKKMDAAVAKYISSSKDLGELMRIKDDGQNIQFYSKEGKNENFVSELLMHLSGMVDGKPTTIIMSITGNIDLKQISKLTEELKVPGSEQLKNIDKKKSK</sequence>
<keyword evidence="1" id="KW-0732">Signal</keyword>
<accession>A0A410G6Z3</accession>
<proteinExistence type="predicted"/>
<keyword evidence="3" id="KW-1185">Reference proteome</keyword>
<reference evidence="2 3" key="1">
    <citation type="submission" date="2019-01" db="EMBL/GenBank/DDBJ databases">
        <title>Complete genome sequencing of Aequorivita sp. H23M31.</title>
        <authorList>
            <person name="Bae J.-W."/>
        </authorList>
    </citation>
    <scope>NUCLEOTIDE SEQUENCE [LARGE SCALE GENOMIC DNA]</scope>
    <source>
        <strain evidence="2 3">H23M31</strain>
    </source>
</reference>
<dbReference type="InterPro" id="IPR025348">
    <property type="entry name" value="DUF4252"/>
</dbReference>
<dbReference type="KEGG" id="aev:EI546_15700"/>
<organism evidence="2 3">
    <name type="scientific">Aequorivita ciconiae</name>
    <dbReference type="NCBI Taxonomy" id="2494375"/>
    <lineage>
        <taxon>Bacteria</taxon>
        <taxon>Pseudomonadati</taxon>
        <taxon>Bacteroidota</taxon>
        <taxon>Flavobacteriia</taxon>
        <taxon>Flavobacteriales</taxon>
        <taxon>Flavobacteriaceae</taxon>
        <taxon>Aequorivita</taxon>
    </lineage>
</organism>
<dbReference type="OrthoDB" id="705638at2"/>
<gene>
    <name evidence="2" type="ORF">EI546_15700</name>
</gene>
<feature type="chain" id="PRO_5019390874" evidence="1">
    <location>
        <begin position="20"/>
        <end position="179"/>
    </location>
</feature>